<keyword evidence="3 12" id="KW-0813">Transport</keyword>
<dbReference type="Gene3D" id="2.60.470.10">
    <property type="entry name" value="Acid-sensing ion channels like domains"/>
    <property type="match status" value="1"/>
</dbReference>
<dbReference type="Proteomes" id="UP000826195">
    <property type="component" value="Unassembled WGS sequence"/>
</dbReference>
<keyword evidence="10 12" id="KW-0739">Sodium transport</keyword>
<evidence type="ECO:0000256" key="7">
    <source>
        <dbReference type="ARBA" id="ARBA00023053"/>
    </source>
</evidence>
<keyword evidence="5 12" id="KW-0812">Transmembrane</keyword>
<protein>
    <recommendedName>
        <fullName evidence="16">Sodium channel protein Nach</fullName>
    </recommendedName>
</protein>
<evidence type="ECO:0000256" key="13">
    <source>
        <dbReference type="SAM" id="Phobius"/>
    </source>
</evidence>
<keyword evidence="8 12" id="KW-0406">Ion transport</keyword>
<reference evidence="14 15" key="1">
    <citation type="journal article" date="2021" name="J. Hered.">
        <title>A chromosome-level genome assembly of the parasitoid wasp, Cotesia glomerata (Hymenoptera: Braconidae).</title>
        <authorList>
            <person name="Pinto B.J."/>
            <person name="Weis J.J."/>
            <person name="Gamble T."/>
            <person name="Ode P.J."/>
            <person name="Paul R."/>
            <person name="Zaspel J.M."/>
        </authorList>
    </citation>
    <scope>NUCLEOTIDE SEQUENCE [LARGE SCALE GENOMIC DNA]</scope>
    <source>
        <strain evidence="14">CgM1</strain>
    </source>
</reference>
<dbReference type="EMBL" id="JAHXZJ010000001">
    <property type="protein sequence ID" value="KAH0568796.1"/>
    <property type="molecule type" value="Genomic_DNA"/>
</dbReference>
<evidence type="ECO:0000256" key="11">
    <source>
        <dbReference type="ARBA" id="ARBA00023303"/>
    </source>
</evidence>
<dbReference type="Gene3D" id="1.10.287.770">
    <property type="entry name" value="YojJ-like"/>
    <property type="match status" value="1"/>
</dbReference>
<organism evidence="14 15">
    <name type="scientific">Cotesia glomerata</name>
    <name type="common">Lepidopteran parasitic wasp</name>
    <name type="synonym">Apanteles glomeratus</name>
    <dbReference type="NCBI Taxonomy" id="32391"/>
    <lineage>
        <taxon>Eukaryota</taxon>
        <taxon>Metazoa</taxon>
        <taxon>Ecdysozoa</taxon>
        <taxon>Arthropoda</taxon>
        <taxon>Hexapoda</taxon>
        <taxon>Insecta</taxon>
        <taxon>Pterygota</taxon>
        <taxon>Neoptera</taxon>
        <taxon>Endopterygota</taxon>
        <taxon>Hymenoptera</taxon>
        <taxon>Apocrita</taxon>
        <taxon>Ichneumonoidea</taxon>
        <taxon>Braconidae</taxon>
        <taxon>Microgastrinae</taxon>
        <taxon>Cotesia</taxon>
    </lineage>
</organism>
<name>A0AAV7J8T7_COTGL</name>
<dbReference type="InterPro" id="IPR001873">
    <property type="entry name" value="ENaC"/>
</dbReference>
<dbReference type="GO" id="GO:0015280">
    <property type="term" value="F:ligand-gated sodium channel activity"/>
    <property type="evidence" value="ECO:0007669"/>
    <property type="project" value="TreeGrafter"/>
</dbReference>
<evidence type="ECO:0000256" key="6">
    <source>
        <dbReference type="ARBA" id="ARBA00022989"/>
    </source>
</evidence>
<evidence type="ECO:0000256" key="10">
    <source>
        <dbReference type="ARBA" id="ARBA00023201"/>
    </source>
</evidence>
<dbReference type="Pfam" id="PF00858">
    <property type="entry name" value="ASC"/>
    <property type="match status" value="1"/>
</dbReference>
<keyword evidence="15" id="KW-1185">Reference proteome</keyword>
<dbReference type="GO" id="GO:0005886">
    <property type="term" value="C:plasma membrane"/>
    <property type="evidence" value="ECO:0007669"/>
    <property type="project" value="TreeGrafter"/>
</dbReference>
<comment type="similarity">
    <text evidence="2 12">Belongs to the amiloride-sensitive sodium channel (TC 1.A.6) family.</text>
</comment>
<proteinExistence type="inferred from homology"/>
<dbReference type="AlphaFoldDB" id="A0AAV7J8T7"/>
<dbReference type="PANTHER" id="PTHR11690">
    <property type="entry name" value="AMILORIDE-SENSITIVE SODIUM CHANNEL-RELATED"/>
    <property type="match status" value="1"/>
</dbReference>
<evidence type="ECO:0008006" key="16">
    <source>
        <dbReference type="Google" id="ProtNLM"/>
    </source>
</evidence>
<keyword evidence="6 13" id="KW-1133">Transmembrane helix</keyword>
<evidence type="ECO:0000256" key="9">
    <source>
        <dbReference type="ARBA" id="ARBA00023136"/>
    </source>
</evidence>
<feature type="transmembrane region" description="Helical" evidence="13">
    <location>
        <begin position="415"/>
        <end position="438"/>
    </location>
</feature>
<gene>
    <name evidence="14" type="ORF">KQX54_021490</name>
</gene>
<evidence type="ECO:0000256" key="3">
    <source>
        <dbReference type="ARBA" id="ARBA00022448"/>
    </source>
</evidence>
<keyword evidence="4 12" id="KW-0894">Sodium channel</keyword>
<evidence type="ECO:0000256" key="2">
    <source>
        <dbReference type="ARBA" id="ARBA00007193"/>
    </source>
</evidence>
<comment type="caution">
    <text evidence="14">The sequence shown here is derived from an EMBL/GenBank/DDBJ whole genome shotgun (WGS) entry which is preliminary data.</text>
</comment>
<sequence>MHRFKENIAVLTLLYTMYEPRFRRPPLASIRNRNFQRNFEDTPKESKSVCNTICETYNEFAANSTVHGLKYTVHVKSTWGKRWPKDYTPENLIKDLVFLREALIPTNRYPNQTQRLQQFLNANNFSILKLFKIVSLPCEDFIVLCRFEMEITPCEELLTSTLTPYGLCCSYNYARYDGEERYKNLPEFRSPDFGMDFTLSILVKSYPKEDRLSFTMFGEGTKIIIHERNTYPGPSAQEFVAGFKQEVIGALKGTQLIVSQEVQDLPVEERDCFMSKPDFLYRADNCYVKCREKIIRNYCHCIPFYASIIYSNDTICNLTHVPCLAEHKSKYEDLNFRDKQCGCKPDCEGTTFKVSTSSLDFIAAQYNPAEFYQTSLKYKDPTAIHIGYASLTFMLQSRELVLSWINLVSSLGGVFSLFLGCSFVSIFEFVYYLGYLIWKLTRRNKPKAQVHPLSA</sequence>
<evidence type="ECO:0000256" key="12">
    <source>
        <dbReference type="RuleBase" id="RU000679"/>
    </source>
</evidence>
<evidence type="ECO:0000256" key="5">
    <source>
        <dbReference type="ARBA" id="ARBA00022692"/>
    </source>
</evidence>
<keyword evidence="9 13" id="KW-0472">Membrane</keyword>
<evidence type="ECO:0000313" key="15">
    <source>
        <dbReference type="Proteomes" id="UP000826195"/>
    </source>
</evidence>
<evidence type="ECO:0000256" key="1">
    <source>
        <dbReference type="ARBA" id="ARBA00004141"/>
    </source>
</evidence>
<comment type="subcellular location">
    <subcellularLocation>
        <location evidence="1">Membrane</location>
        <topology evidence="1">Multi-pass membrane protein</topology>
    </subcellularLocation>
</comment>
<keyword evidence="11 12" id="KW-0407">Ion channel</keyword>
<evidence type="ECO:0000256" key="4">
    <source>
        <dbReference type="ARBA" id="ARBA00022461"/>
    </source>
</evidence>
<evidence type="ECO:0000313" key="14">
    <source>
        <dbReference type="EMBL" id="KAH0568796.1"/>
    </source>
</evidence>
<dbReference type="PANTHER" id="PTHR11690:SF288">
    <property type="entry name" value="AMILORIDE-SENSITIVE NA+ CHANNEL-RELATED"/>
    <property type="match status" value="1"/>
</dbReference>
<evidence type="ECO:0000256" key="8">
    <source>
        <dbReference type="ARBA" id="ARBA00023065"/>
    </source>
</evidence>
<accession>A0AAV7J8T7</accession>
<keyword evidence="7" id="KW-0915">Sodium</keyword>